<comment type="caution">
    <text evidence="3">The sequence shown here is derived from an EMBL/GenBank/DDBJ whole genome shotgun (WGS) entry which is preliminary data.</text>
</comment>
<feature type="chain" id="PRO_5006136012" evidence="1">
    <location>
        <begin position="26"/>
        <end position="128"/>
    </location>
</feature>
<dbReference type="STRING" id="1605367.AFM12_17865"/>
<evidence type="ECO:0000259" key="2">
    <source>
        <dbReference type="PROSITE" id="PS50206"/>
    </source>
</evidence>
<dbReference type="PROSITE" id="PS51257">
    <property type="entry name" value="PROKAR_LIPOPROTEIN"/>
    <property type="match status" value="1"/>
</dbReference>
<dbReference type="SMART" id="SM00450">
    <property type="entry name" value="RHOD"/>
    <property type="match status" value="1"/>
</dbReference>
<dbReference type="Gene3D" id="3.40.250.10">
    <property type="entry name" value="Rhodanese-like domain"/>
    <property type="match status" value="1"/>
</dbReference>
<name>A0A0P7BMV3_9BACT</name>
<evidence type="ECO:0000256" key="1">
    <source>
        <dbReference type="SAM" id="SignalP"/>
    </source>
</evidence>
<evidence type="ECO:0000313" key="3">
    <source>
        <dbReference type="EMBL" id="KPM46653.1"/>
    </source>
</evidence>
<organism evidence="3 4">
    <name type="scientific">Jiulongibacter sediminis</name>
    <dbReference type="NCBI Taxonomy" id="1605367"/>
    <lineage>
        <taxon>Bacteria</taxon>
        <taxon>Pseudomonadati</taxon>
        <taxon>Bacteroidota</taxon>
        <taxon>Cytophagia</taxon>
        <taxon>Cytophagales</taxon>
        <taxon>Leadbetterellaceae</taxon>
        <taxon>Jiulongibacter</taxon>
    </lineage>
</organism>
<dbReference type="RefSeq" id="WP_055151279.1">
    <property type="nucleotide sequence ID" value="NZ_JXSZ01000015.1"/>
</dbReference>
<dbReference type="PANTHER" id="PTHR43031">
    <property type="entry name" value="FAD-DEPENDENT OXIDOREDUCTASE"/>
    <property type="match status" value="1"/>
</dbReference>
<feature type="domain" description="Rhodanese" evidence="2">
    <location>
        <begin position="41"/>
        <end position="123"/>
    </location>
</feature>
<keyword evidence="4" id="KW-1185">Reference proteome</keyword>
<dbReference type="PANTHER" id="PTHR43031:SF1">
    <property type="entry name" value="PYRIDINE NUCLEOTIDE-DISULPHIDE OXIDOREDUCTASE"/>
    <property type="match status" value="1"/>
</dbReference>
<accession>A0A0P7BMV3</accession>
<dbReference type="GO" id="GO:0016740">
    <property type="term" value="F:transferase activity"/>
    <property type="evidence" value="ECO:0007669"/>
    <property type="project" value="UniProtKB-KW"/>
</dbReference>
<protein>
    <submittedName>
        <fullName evidence="3">Sulfurtransferase</fullName>
    </submittedName>
</protein>
<keyword evidence="3" id="KW-0808">Transferase</keyword>
<dbReference type="AlphaFoldDB" id="A0A0P7BMV3"/>
<dbReference type="PROSITE" id="PS50206">
    <property type="entry name" value="RHODANESE_3"/>
    <property type="match status" value="1"/>
</dbReference>
<proteinExistence type="predicted"/>
<dbReference type="Pfam" id="PF00581">
    <property type="entry name" value="Rhodanese"/>
    <property type="match status" value="1"/>
</dbReference>
<feature type="signal peptide" evidence="1">
    <location>
        <begin position="1"/>
        <end position="25"/>
    </location>
</feature>
<dbReference type="InterPro" id="IPR050229">
    <property type="entry name" value="GlpE_sulfurtransferase"/>
</dbReference>
<reference evidence="3 4" key="1">
    <citation type="submission" date="2015-07" db="EMBL/GenBank/DDBJ databases">
        <title>The draft genome sequence of Leadbetterella sp. JN14-9.</title>
        <authorList>
            <person name="Liu Y."/>
            <person name="Du J."/>
            <person name="Shao Z."/>
        </authorList>
    </citation>
    <scope>NUCLEOTIDE SEQUENCE [LARGE SCALE GENOMIC DNA]</scope>
    <source>
        <strain evidence="3 4">JN14-9</strain>
    </source>
</reference>
<dbReference type="InterPro" id="IPR001763">
    <property type="entry name" value="Rhodanese-like_dom"/>
</dbReference>
<dbReference type="InterPro" id="IPR036873">
    <property type="entry name" value="Rhodanese-like_dom_sf"/>
</dbReference>
<gene>
    <name evidence="3" type="ORF">AFM12_17865</name>
</gene>
<keyword evidence="1" id="KW-0732">Signal</keyword>
<dbReference type="OrthoDB" id="9808735at2"/>
<dbReference type="SUPFAM" id="SSF52821">
    <property type="entry name" value="Rhodanese/Cell cycle control phosphatase"/>
    <property type="match status" value="1"/>
</dbReference>
<dbReference type="Proteomes" id="UP000050454">
    <property type="component" value="Unassembled WGS sequence"/>
</dbReference>
<dbReference type="CDD" id="cd00158">
    <property type="entry name" value="RHOD"/>
    <property type="match status" value="1"/>
</dbReference>
<sequence length="128" mass="13999">MKNLKYLSFLLVLSVLFSCSQEASSQVNNLALNDFVETYKNTENAQLLDVRTPGEWNAGKIQSSALINYNDPAFAKNIEKLDKSKPVFVYCAVGGRSARAAQVLNKAGFKVYNLTGAGYGQLAQKGLK</sequence>
<evidence type="ECO:0000313" key="4">
    <source>
        <dbReference type="Proteomes" id="UP000050454"/>
    </source>
</evidence>
<dbReference type="EMBL" id="LGTQ01000015">
    <property type="protein sequence ID" value="KPM46653.1"/>
    <property type="molecule type" value="Genomic_DNA"/>
</dbReference>